<evidence type="ECO:0000256" key="7">
    <source>
        <dbReference type="ARBA" id="ARBA00039058"/>
    </source>
</evidence>
<reference evidence="12 13" key="1">
    <citation type="journal article" date="2010" name="BMC Genomics">
        <title>Genome comparison of the epiphytic bacteria Erwinia billingiae and E. tasmaniensis with the pear pathogen E. pyrifoliae.</title>
        <authorList>
            <person name="Kube M."/>
            <person name="Migdoll A.M."/>
            <person name="Gehring I."/>
            <person name="Heitmann K."/>
            <person name="Mayer Y."/>
            <person name="Kuhl H."/>
            <person name="Knaust F."/>
            <person name="Geider K."/>
            <person name="Reinhardt R."/>
        </authorList>
    </citation>
    <scope>NUCLEOTIDE SEQUENCE [LARGE SCALE GENOMIC DNA]</scope>
    <source>
        <strain evidence="12 13">Eb661</strain>
    </source>
</reference>
<dbReference type="Gene3D" id="3.40.630.30">
    <property type="match status" value="1"/>
</dbReference>
<dbReference type="GO" id="GO:0006629">
    <property type="term" value="P:lipid metabolic process"/>
    <property type="evidence" value="ECO:0007669"/>
    <property type="project" value="UniProtKB-KW"/>
</dbReference>
<comment type="pathway">
    <text evidence="1">Lipid metabolism.</text>
</comment>
<comment type="catalytic activity">
    <reaction evidence="10">
        <text>a (3R)-hydroxyacyl-[ACP] + L-ornithine = a lyso-ornithine lipid + holo-[ACP] + H(+)</text>
        <dbReference type="Rhea" id="RHEA:20633"/>
        <dbReference type="Rhea" id="RHEA-COMP:9685"/>
        <dbReference type="Rhea" id="RHEA-COMP:9945"/>
        <dbReference type="ChEBI" id="CHEBI:15378"/>
        <dbReference type="ChEBI" id="CHEBI:46911"/>
        <dbReference type="ChEBI" id="CHEBI:64479"/>
        <dbReference type="ChEBI" id="CHEBI:78827"/>
        <dbReference type="ChEBI" id="CHEBI:138482"/>
        <dbReference type="EC" id="2.3.2.30"/>
    </reaction>
    <physiologicalReaction direction="left-to-right" evidence="10">
        <dbReference type="Rhea" id="RHEA:20634"/>
    </physiologicalReaction>
</comment>
<dbReference type="InterPro" id="IPR016181">
    <property type="entry name" value="Acyl_CoA_acyltransferase"/>
</dbReference>
<dbReference type="GO" id="GO:0043810">
    <property type="term" value="F:ornithine-acyl [acyl carrier protein] N-acyltransferase activity"/>
    <property type="evidence" value="ECO:0007669"/>
    <property type="project" value="UniProtKB-EC"/>
</dbReference>
<dbReference type="EMBL" id="FP236843">
    <property type="protein sequence ID" value="CAX61333.1"/>
    <property type="molecule type" value="Genomic_DNA"/>
</dbReference>
<proteinExistence type="inferred from homology"/>
<keyword evidence="5 12" id="KW-0012">Acyltransferase</keyword>
<dbReference type="eggNOG" id="COG0204">
    <property type="taxonomic scope" value="Bacteria"/>
</dbReference>
<evidence type="ECO:0000256" key="9">
    <source>
        <dbReference type="ARBA" id="ARBA00045724"/>
    </source>
</evidence>
<feature type="domain" description="Phospholipid/glycerol acyltransferase" evidence="11">
    <location>
        <begin position="122"/>
        <end position="239"/>
    </location>
</feature>
<dbReference type="InterPro" id="IPR052351">
    <property type="entry name" value="Ornithine_N-alpha-AT"/>
</dbReference>
<sequence>MAMLAACGQRGIPTAAAGFFLSSFIRHESVIQALYCRGKPPGEMPVFTIESVLDDLCPQRNTPGWQKSLLRILLREKEFQQFNQKYRHLKGLDMAEQVLDYFDIRCELSERDLEQIPSQGPVVIVANHPLGTLDGLALLHAVSQVRRDVKIVTNRLLNCLESLSSLMLPVDNMGNRTNRQQLAQMHEQLENQGVLIFFPAGEVSRFGSKGVKDGKWNHGFVRLAARFRAPIVPIHVSGRNTSLFYLTSIVYQPLSMLLLVREMFKNRGARLKLTIGARIPYAHWHDGHTPAKELAKRFRRHLYRTAQGKSGLFQTEPAIARAEDRAVLKRALSGCEVLGQTADGKMIYLWRRNGEDYVPILRELGRLREIAFRAVGEGSGKRRDLDDYDDDYYHLILWDDEALDIVGAYRFLPTAEQLTQKGLEGIYSHSLFHYDHRMNDVLMQGIELGRSFIQPAYWGKRGLDYLWLGIGAYLAKYPQYRYLFGPVSISGGLPLPARDLLVAFYRLYFAPALPLATSRRPYPASLPDVLAQFSGEDYQQDLKTLKRMLNNLGTSIPPLYKQYSELCEPGGVQFIDFGSDPDFNHCIDGLVVVDLMQLKSTRFDRYIAVHHS</sequence>
<dbReference type="InterPro" id="IPR002123">
    <property type="entry name" value="Plipid/glycerol_acylTrfase"/>
</dbReference>
<dbReference type="InterPro" id="IPR045746">
    <property type="entry name" value="ACT14924-like_Acyltransf_dom"/>
</dbReference>
<evidence type="ECO:0000256" key="3">
    <source>
        <dbReference type="ARBA" id="ARBA00022679"/>
    </source>
</evidence>
<evidence type="ECO:0000256" key="8">
    <source>
        <dbReference type="ARBA" id="ARBA00039866"/>
    </source>
</evidence>
<keyword evidence="4" id="KW-0443">Lipid metabolism</keyword>
<protein>
    <recommendedName>
        <fullName evidence="8">L-ornithine N(alpha)-acyltransferase</fullName>
        <ecNumber evidence="7">2.3.2.30</ecNumber>
    </recommendedName>
</protein>
<dbReference type="eggNOG" id="COG3176">
    <property type="taxonomic scope" value="Bacteria"/>
</dbReference>
<dbReference type="AlphaFoldDB" id="D8MWX6"/>
<dbReference type="SUPFAM" id="SSF69593">
    <property type="entry name" value="Glycerol-3-phosphate (1)-acyltransferase"/>
    <property type="match status" value="1"/>
</dbReference>
<evidence type="ECO:0000313" key="13">
    <source>
        <dbReference type="Proteomes" id="UP000008793"/>
    </source>
</evidence>
<evidence type="ECO:0000256" key="2">
    <source>
        <dbReference type="ARBA" id="ARBA00022516"/>
    </source>
</evidence>
<evidence type="ECO:0000256" key="5">
    <source>
        <dbReference type="ARBA" id="ARBA00023315"/>
    </source>
</evidence>
<gene>
    <name evidence="12" type="ordered locus">EbC_38020</name>
</gene>
<dbReference type="Pfam" id="PF19576">
    <property type="entry name" value="Acyltransf_2"/>
    <property type="match status" value="1"/>
</dbReference>
<keyword evidence="2" id="KW-0444">Lipid biosynthesis</keyword>
<dbReference type="HOGENOM" id="CLU_033329_1_0_6"/>
<evidence type="ECO:0000259" key="11">
    <source>
        <dbReference type="SMART" id="SM00563"/>
    </source>
</evidence>
<keyword evidence="3 12" id="KW-0808">Transferase</keyword>
<dbReference type="PANTHER" id="PTHR37323">
    <property type="entry name" value="GCN5-RELATED N-ACETYLTRANSFERASE"/>
    <property type="match status" value="1"/>
</dbReference>
<evidence type="ECO:0000256" key="1">
    <source>
        <dbReference type="ARBA" id="ARBA00005189"/>
    </source>
</evidence>
<dbReference type="KEGG" id="ebi:EbC_38020"/>
<dbReference type="CDD" id="cd07986">
    <property type="entry name" value="LPLAT_ACT14924-like"/>
    <property type="match status" value="1"/>
</dbReference>
<accession>D8MWX6</accession>
<keyword evidence="13" id="KW-1185">Reference proteome</keyword>
<dbReference type="SUPFAM" id="SSF55729">
    <property type="entry name" value="Acyl-CoA N-acyltransferases (Nat)"/>
    <property type="match status" value="1"/>
</dbReference>
<evidence type="ECO:0000256" key="4">
    <source>
        <dbReference type="ARBA" id="ARBA00023098"/>
    </source>
</evidence>
<organism evidence="13">
    <name type="scientific">Erwinia billingiae (strain Eb661)</name>
    <dbReference type="NCBI Taxonomy" id="634500"/>
    <lineage>
        <taxon>Bacteria</taxon>
        <taxon>Pseudomonadati</taxon>
        <taxon>Pseudomonadota</taxon>
        <taxon>Gammaproteobacteria</taxon>
        <taxon>Enterobacterales</taxon>
        <taxon>Erwiniaceae</taxon>
        <taxon>Erwinia</taxon>
    </lineage>
</organism>
<dbReference type="Pfam" id="PF13444">
    <property type="entry name" value="Acetyltransf_5"/>
    <property type="match status" value="1"/>
</dbReference>
<name>D8MWX6_ERWBE</name>
<dbReference type="Proteomes" id="UP000008793">
    <property type="component" value="Chromosome"/>
</dbReference>
<dbReference type="PANTHER" id="PTHR37323:SF1">
    <property type="entry name" value="L-ORNITHINE N(ALPHA)-ACYLTRANSFERASE"/>
    <property type="match status" value="1"/>
</dbReference>
<comment type="similarity">
    <text evidence="6">Belongs to the acetyltransferase family. OlsB subfamily.</text>
</comment>
<dbReference type="STRING" id="634500.EbC_38020"/>
<comment type="function">
    <text evidence="9">Catalyzes the first step in the biosynthesis of ornithine lipids, which are phosphorus-free membrane lipids. Catalyzes the 3-hydroxyacyl-acyl carrier protein-dependent acylation of ornithine to form lyso-ornithine lipid (LOL).</text>
</comment>
<dbReference type="EC" id="2.3.2.30" evidence="7"/>
<dbReference type="SMART" id="SM00563">
    <property type="entry name" value="PlsC"/>
    <property type="match status" value="1"/>
</dbReference>
<evidence type="ECO:0000313" key="12">
    <source>
        <dbReference type="EMBL" id="CAX61333.1"/>
    </source>
</evidence>
<evidence type="ECO:0000256" key="10">
    <source>
        <dbReference type="ARBA" id="ARBA00047785"/>
    </source>
</evidence>
<evidence type="ECO:0000256" key="6">
    <source>
        <dbReference type="ARBA" id="ARBA00038095"/>
    </source>
</evidence>